<sequence length="117" mass="12725">MSQTILLVEDDADLREAMSALLEAEGFEVAAAPNGMAGLKLLERIGRPCLILLDWWLPLLSGSEFLSCLRADPQRHSVPVVVLTASEAPPPTEAEGFLRKPFESARLLNLVHSCCTP</sequence>
<evidence type="ECO:0000256" key="2">
    <source>
        <dbReference type="PROSITE-ProRule" id="PRU00169"/>
    </source>
</evidence>
<dbReference type="PANTHER" id="PTHR44591">
    <property type="entry name" value="STRESS RESPONSE REGULATOR PROTEIN 1"/>
    <property type="match status" value="1"/>
</dbReference>
<keyword evidence="5" id="KW-1185">Reference proteome</keyword>
<dbReference type="InterPro" id="IPR011006">
    <property type="entry name" value="CheY-like_superfamily"/>
</dbReference>
<evidence type="ECO:0000313" key="5">
    <source>
        <dbReference type="Proteomes" id="UP001291309"/>
    </source>
</evidence>
<reference evidence="4 5" key="1">
    <citation type="submission" date="2023-12" db="EMBL/GenBank/DDBJ databases">
        <title>the genome sequence of Hyalangium sp. s54d21.</title>
        <authorList>
            <person name="Zhang X."/>
        </authorList>
    </citation>
    <scope>NUCLEOTIDE SEQUENCE [LARGE SCALE GENOMIC DNA]</scope>
    <source>
        <strain evidence="5">s54d21</strain>
    </source>
</reference>
<feature type="domain" description="Response regulatory" evidence="3">
    <location>
        <begin position="4"/>
        <end position="115"/>
    </location>
</feature>
<dbReference type="InterPro" id="IPR001789">
    <property type="entry name" value="Sig_transdc_resp-reg_receiver"/>
</dbReference>
<evidence type="ECO:0000256" key="1">
    <source>
        <dbReference type="ARBA" id="ARBA00022553"/>
    </source>
</evidence>
<comment type="caution">
    <text evidence="4">The sequence shown here is derived from an EMBL/GenBank/DDBJ whole genome shotgun (WGS) entry which is preliminary data.</text>
</comment>
<dbReference type="PROSITE" id="PS50110">
    <property type="entry name" value="RESPONSE_REGULATORY"/>
    <property type="match status" value="1"/>
</dbReference>
<keyword evidence="1 2" id="KW-0597">Phosphoprotein</keyword>
<dbReference type="Proteomes" id="UP001291309">
    <property type="component" value="Unassembled WGS sequence"/>
</dbReference>
<organism evidence="4 5">
    <name type="scientific">Hyalangium rubrum</name>
    <dbReference type="NCBI Taxonomy" id="3103134"/>
    <lineage>
        <taxon>Bacteria</taxon>
        <taxon>Pseudomonadati</taxon>
        <taxon>Myxococcota</taxon>
        <taxon>Myxococcia</taxon>
        <taxon>Myxococcales</taxon>
        <taxon>Cystobacterineae</taxon>
        <taxon>Archangiaceae</taxon>
        <taxon>Hyalangium</taxon>
    </lineage>
</organism>
<dbReference type="RefSeq" id="WP_321546454.1">
    <property type="nucleotide sequence ID" value="NZ_JAXIVS010000004.1"/>
</dbReference>
<dbReference type="SUPFAM" id="SSF52172">
    <property type="entry name" value="CheY-like"/>
    <property type="match status" value="1"/>
</dbReference>
<dbReference type="Gene3D" id="3.40.50.2300">
    <property type="match status" value="1"/>
</dbReference>
<dbReference type="Pfam" id="PF00072">
    <property type="entry name" value="Response_reg"/>
    <property type="match status" value="1"/>
</dbReference>
<protein>
    <submittedName>
        <fullName evidence="4">Response regulator</fullName>
    </submittedName>
</protein>
<accession>A0ABU5H350</accession>
<evidence type="ECO:0000259" key="3">
    <source>
        <dbReference type="PROSITE" id="PS50110"/>
    </source>
</evidence>
<dbReference type="InterPro" id="IPR050595">
    <property type="entry name" value="Bact_response_regulator"/>
</dbReference>
<dbReference type="EMBL" id="JAXIVS010000004">
    <property type="protein sequence ID" value="MDY7227741.1"/>
    <property type="molecule type" value="Genomic_DNA"/>
</dbReference>
<dbReference type="SMART" id="SM00448">
    <property type="entry name" value="REC"/>
    <property type="match status" value="1"/>
</dbReference>
<name>A0ABU5H350_9BACT</name>
<dbReference type="PANTHER" id="PTHR44591:SF3">
    <property type="entry name" value="RESPONSE REGULATORY DOMAIN-CONTAINING PROTEIN"/>
    <property type="match status" value="1"/>
</dbReference>
<proteinExistence type="predicted"/>
<feature type="modified residue" description="4-aspartylphosphate" evidence="2">
    <location>
        <position position="54"/>
    </location>
</feature>
<evidence type="ECO:0000313" key="4">
    <source>
        <dbReference type="EMBL" id="MDY7227741.1"/>
    </source>
</evidence>
<gene>
    <name evidence="4" type="ORF">SYV04_15105</name>
</gene>